<dbReference type="NCBIfam" id="TIGR02677">
    <property type="entry name" value="TIGR02677 family protein"/>
    <property type="match status" value="1"/>
</dbReference>
<dbReference type="RefSeq" id="WP_098344171.1">
    <property type="nucleotide sequence ID" value="NZ_NTRR01000093.1"/>
</dbReference>
<keyword evidence="1" id="KW-0175">Coiled coil</keyword>
<dbReference type="Proteomes" id="UP000220032">
    <property type="component" value="Unassembled WGS sequence"/>
</dbReference>
<name>A0A2A8ZSZ1_BACCE</name>
<evidence type="ECO:0000313" key="3">
    <source>
        <dbReference type="Proteomes" id="UP000220032"/>
    </source>
</evidence>
<evidence type="ECO:0000313" key="2">
    <source>
        <dbReference type="EMBL" id="PFE07167.1"/>
    </source>
</evidence>
<gene>
    <name evidence="2" type="ORF">CN307_31660</name>
</gene>
<protein>
    <submittedName>
        <fullName evidence="2">TIGR02677 family protein</fullName>
    </submittedName>
</protein>
<accession>A0A2A8ZSZ1</accession>
<dbReference type="InterPro" id="IPR013493">
    <property type="entry name" value="CHP02677"/>
</dbReference>
<comment type="caution">
    <text evidence="2">The sequence shown here is derived from an EMBL/GenBank/DDBJ whole genome shotgun (WGS) entry which is preliminary data.</text>
</comment>
<reference evidence="2 3" key="1">
    <citation type="submission" date="2017-09" db="EMBL/GenBank/DDBJ databases">
        <title>Large-scale bioinformatics analysis of Bacillus genomes uncovers conserved roles of natural products in bacterial physiology.</title>
        <authorList>
            <consortium name="Agbiome Team Llc"/>
            <person name="Bleich R.M."/>
            <person name="Grubbs K.J."/>
            <person name="Santa Maria K.C."/>
            <person name="Allen S.E."/>
            <person name="Farag S."/>
            <person name="Shank E.A."/>
            <person name="Bowers A."/>
        </authorList>
    </citation>
    <scope>NUCLEOTIDE SEQUENCE [LARGE SCALE GENOMIC DNA]</scope>
    <source>
        <strain evidence="2 3">AFS022681</strain>
    </source>
</reference>
<dbReference type="AlphaFoldDB" id="A0A2A8ZSZ1"/>
<sequence length="510" mass="60961">MFDIPIIQTPIKEATYLNTDKTWVYRPIIKYCYTRYLQANRFVYPHEVLEFLQSTGGFSSYTLDDVKRDLESLEKWGNLVARQDVRGPEKLEDVLKKRYQYSVSEISIGFEQFLEKLDSKRSNITGSTDSSLVSRLLETTYALKDYAIPRVKDMKVNQEIYELWSDIFYRFEKLQFDSVSYLSHIDYQKIQTEVAKGEWAFLHYKDDFITYLQDFILSLHRTVDLIISILKEIEVTKLEKVILAAAEHKCYRDRFIFENVSVEEQIQEFENSWLYMMQWFSSDASNHNGGYESLLRQTQETIDQIVKFIRQIGEKYRQVKNRQHEYLHAAVLFEKMNKSNMDECHEMFAYLFGVQNTKHIRAHSISTDQQNNDLWEIKGDKLTLLSRYRERKERKKRKAVQENLEERYKLLKAYEKEREIRQQYIVRYLSSKVIRVRELGPVPACIREEILEWLSRSSFEFSEKGILRYGFTDDGRTFEAIAVTENRIKLVCDDGTLEMEDLEFRFKEVR</sequence>
<feature type="coiled-coil region" evidence="1">
    <location>
        <begin position="385"/>
        <end position="417"/>
    </location>
</feature>
<proteinExistence type="predicted"/>
<dbReference type="EMBL" id="NTRR01000093">
    <property type="protein sequence ID" value="PFE07167.1"/>
    <property type="molecule type" value="Genomic_DNA"/>
</dbReference>
<organism evidence="2 3">
    <name type="scientific">Bacillus cereus</name>
    <dbReference type="NCBI Taxonomy" id="1396"/>
    <lineage>
        <taxon>Bacteria</taxon>
        <taxon>Bacillati</taxon>
        <taxon>Bacillota</taxon>
        <taxon>Bacilli</taxon>
        <taxon>Bacillales</taxon>
        <taxon>Bacillaceae</taxon>
        <taxon>Bacillus</taxon>
        <taxon>Bacillus cereus group</taxon>
    </lineage>
</organism>
<evidence type="ECO:0000256" key="1">
    <source>
        <dbReference type="SAM" id="Coils"/>
    </source>
</evidence>
<dbReference type="Pfam" id="PF09660">
    <property type="entry name" value="DUF2397"/>
    <property type="match status" value="1"/>
</dbReference>